<dbReference type="Gene3D" id="3.60.130.10">
    <property type="entry name" value="Clavaminate synthase-like"/>
    <property type="match status" value="1"/>
</dbReference>
<dbReference type="OrthoDB" id="10257314at2759"/>
<evidence type="ECO:0000259" key="8">
    <source>
        <dbReference type="Pfam" id="PF02668"/>
    </source>
</evidence>
<evidence type="ECO:0000256" key="4">
    <source>
        <dbReference type="ARBA" id="ARBA00022964"/>
    </source>
</evidence>
<proteinExistence type="inferred from homology"/>
<organism evidence="9 10">
    <name type="scientific">Wickerhamiella sorbophila</name>
    <dbReference type="NCBI Taxonomy" id="45607"/>
    <lineage>
        <taxon>Eukaryota</taxon>
        <taxon>Fungi</taxon>
        <taxon>Dikarya</taxon>
        <taxon>Ascomycota</taxon>
        <taxon>Saccharomycotina</taxon>
        <taxon>Dipodascomycetes</taxon>
        <taxon>Dipodascales</taxon>
        <taxon>Trichomonascaceae</taxon>
        <taxon>Wickerhamiella</taxon>
    </lineage>
</organism>
<evidence type="ECO:0000313" key="10">
    <source>
        <dbReference type="Proteomes" id="UP000238350"/>
    </source>
</evidence>
<accession>A0A2T0FLW3</accession>
<dbReference type="InterPro" id="IPR003819">
    <property type="entry name" value="TauD/TfdA-like"/>
</dbReference>
<dbReference type="InterPro" id="IPR051323">
    <property type="entry name" value="AtsK-like"/>
</dbReference>
<keyword evidence="4 9" id="KW-0223">Dioxygenase</keyword>
<evidence type="ECO:0000256" key="2">
    <source>
        <dbReference type="ARBA" id="ARBA00005896"/>
    </source>
</evidence>
<dbReference type="FunFam" id="3.60.130.10:FF:000003">
    <property type="entry name" value="Alpha-ketoglutarate-dependent taurine dioxygenase"/>
    <property type="match status" value="1"/>
</dbReference>
<dbReference type="GeneID" id="36517349"/>
<dbReference type="PANTHER" id="PTHR30468">
    <property type="entry name" value="ALPHA-KETOGLUTARATE-DEPENDENT SULFONATE DIOXYGENASE"/>
    <property type="match status" value="1"/>
</dbReference>
<evidence type="ECO:0000256" key="6">
    <source>
        <dbReference type="ARBA" id="ARBA00023004"/>
    </source>
</evidence>
<dbReference type="SUPFAM" id="SSF51197">
    <property type="entry name" value="Clavaminate synthase-like"/>
    <property type="match status" value="1"/>
</dbReference>
<dbReference type="PANTHER" id="PTHR30468:SF31">
    <property type="entry name" value="ALPHA-KETOGLUTARATE-DEPENDENT SULFONATE DIOXYGENASE-RELATED"/>
    <property type="match status" value="1"/>
</dbReference>
<comment type="caution">
    <text evidence="9">The sequence shown here is derived from an EMBL/GenBank/DDBJ whole genome shotgun (WGS) entry which is preliminary data.</text>
</comment>
<gene>
    <name evidence="9" type="ORF">B9G98_03601</name>
</gene>
<comment type="cofactor">
    <cofactor evidence="1">
        <name>Fe(2+)</name>
        <dbReference type="ChEBI" id="CHEBI:29033"/>
    </cofactor>
</comment>
<dbReference type="GO" id="GO:0016706">
    <property type="term" value="F:2-oxoglutarate-dependent dioxygenase activity"/>
    <property type="evidence" value="ECO:0007669"/>
    <property type="project" value="TreeGrafter"/>
</dbReference>
<dbReference type="STRING" id="45607.A0A2T0FLW3"/>
<sequence length="418" mass="46821">MSPPVAIQTRGPATDSIKEPETAKPLNLPSQKAPSFDDPVGKLRGALDIFKLYKDIAPSQRARKYEHEHLLPAYPDLKWDPLEEVPIPEDRALFADPDYINLFAAADNVEHLTPTFGTVLHGVQLADLTDAQKDELALLVSHRGVVFFRGQSSLDIKKQLDLGRYYGPLHSHPTTSVPRGWEQDPDLLNVHVIYADDTKVTHSSFPQSHQWHADVTYEEQPPSYTFLKLLDGPYTGGDTLWSSSYGVYDGLSSSLQKYLEEHTAIHTSEDQANDTLRAGLPVRRAAITTVHPLVRVHPVTKYKSIYINSGFTRQINGVPKAESDAILAFLNSQIATNVSHTVRWKWQKDDVAVWDNRSTTHAASYAFNPAFRHAVRVCVRSDRPKHKVEGGISQLEWLEKELGLKLYNKNGTGGSYND</sequence>
<dbReference type="GO" id="GO:0005737">
    <property type="term" value="C:cytoplasm"/>
    <property type="evidence" value="ECO:0007669"/>
    <property type="project" value="TreeGrafter"/>
</dbReference>
<keyword evidence="5" id="KW-0560">Oxidoreductase</keyword>
<dbReference type="GO" id="GO:0046872">
    <property type="term" value="F:metal ion binding"/>
    <property type="evidence" value="ECO:0007669"/>
    <property type="project" value="UniProtKB-KW"/>
</dbReference>
<evidence type="ECO:0000256" key="7">
    <source>
        <dbReference type="SAM" id="MobiDB-lite"/>
    </source>
</evidence>
<evidence type="ECO:0000256" key="5">
    <source>
        <dbReference type="ARBA" id="ARBA00023002"/>
    </source>
</evidence>
<dbReference type="RefSeq" id="XP_024665926.1">
    <property type="nucleotide sequence ID" value="XM_024810158.1"/>
</dbReference>
<feature type="region of interest" description="Disordered" evidence="7">
    <location>
        <begin position="1"/>
        <end position="37"/>
    </location>
</feature>
<dbReference type="InterPro" id="IPR042098">
    <property type="entry name" value="TauD-like_sf"/>
</dbReference>
<dbReference type="Pfam" id="PF02668">
    <property type="entry name" value="TauD"/>
    <property type="match status" value="1"/>
</dbReference>
<keyword evidence="6" id="KW-0408">Iron</keyword>
<comment type="similarity">
    <text evidence="2">Belongs to the TfdA dioxygenase family.</text>
</comment>
<dbReference type="AlphaFoldDB" id="A0A2T0FLW3"/>
<keyword evidence="10" id="KW-1185">Reference proteome</keyword>
<keyword evidence="3" id="KW-0479">Metal-binding</keyword>
<evidence type="ECO:0000256" key="1">
    <source>
        <dbReference type="ARBA" id="ARBA00001954"/>
    </source>
</evidence>
<dbReference type="Proteomes" id="UP000238350">
    <property type="component" value="Unassembled WGS sequence"/>
</dbReference>
<evidence type="ECO:0000313" key="9">
    <source>
        <dbReference type="EMBL" id="PRT55981.1"/>
    </source>
</evidence>
<evidence type="ECO:0000256" key="3">
    <source>
        <dbReference type="ARBA" id="ARBA00022723"/>
    </source>
</evidence>
<reference evidence="9 10" key="1">
    <citation type="submission" date="2017-04" db="EMBL/GenBank/DDBJ databases">
        <title>Genome sequencing of [Candida] sorbophila.</title>
        <authorList>
            <person name="Ahn J.O."/>
        </authorList>
    </citation>
    <scope>NUCLEOTIDE SEQUENCE [LARGE SCALE GENOMIC DNA]</scope>
    <source>
        <strain evidence="9 10">DS02</strain>
    </source>
</reference>
<name>A0A2T0FLW3_9ASCO</name>
<feature type="domain" description="TauD/TfdA-like" evidence="8">
    <location>
        <begin position="109"/>
        <end position="377"/>
    </location>
</feature>
<protein>
    <submittedName>
        <fullName evidence="9">Alpha-ketoglutarate-dependent sulfonate dioxygenase</fullName>
    </submittedName>
</protein>
<dbReference type="EMBL" id="NDIQ01000022">
    <property type="protein sequence ID" value="PRT55981.1"/>
    <property type="molecule type" value="Genomic_DNA"/>
</dbReference>